<dbReference type="PANTHER" id="PTHR30222">
    <property type="entry name" value="SPERMIDINE/PUTRESCINE-BINDING PERIPLASMIC PROTEIN"/>
    <property type="match status" value="1"/>
</dbReference>
<evidence type="ECO:0000256" key="2">
    <source>
        <dbReference type="ARBA" id="ARBA00022448"/>
    </source>
</evidence>
<protein>
    <submittedName>
        <fullName evidence="7">Spermidine/putrescine ABC transporter substrate-binding protein</fullName>
    </submittedName>
</protein>
<feature type="chain" id="PRO_5039296489" evidence="6">
    <location>
        <begin position="23"/>
        <end position="357"/>
    </location>
</feature>
<dbReference type="GO" id="GO:0042597">
    <property type="term" value="C:periplasmic space"/>
    <property type="evidence" value="ECO:0007669"/>
    <property type="project" value="UniProtKB-SubCell"/>
</dbReference>
<dbReference type="Pfam" id="PF13416">
    <property type="entry name" value="SBP_bac_8"/>
    <property type="match status" value="1"/>
</dbReference>
<sequence length="357" mass="39389">MKKMATRTKWLALALAGVLALAAGCGNSAAPAGEESKSKELNVFNWSNYLPESVIKQFEKESGIKVNYSTYSSNEEMLAKLTASNGVYDVAVATSYMVDIMSKQQLLDPIDLNKVPNFSNIGPDYVKKAFDPKNEYSIPYLAGNIVLAVNTDKVKTPVTSYADLWKPEFKNSVVVVDDMRGLIGMTNQMQGKSMNETDDAVLQKSKSMLVDLLPNIKAFDSDSPKTLLINGEATVGLVYGAEAALAQKEVPAIKAVYPKEGVILWMDNFVIPKGAKNKENAEAFMNFLLRPEISAEISKEIPYTNPNIKAQELLDDSIKKDPIIYPTKEDLQRGEYAGDVGDKISQLDRIWNELKSH</sequence>
<evidence type="ECO:0000313" key="7">
    <source>
        <dbReference type="EMBL" id="RNB87226.1"/>
    </source>
</evidence>
<dbReference type="SUPFAM" id="SSF53850">
    <property type="entry name" value="Periplasmic binding protein-like II"/>
    <property type="match status" value="1"/>
</dbReference>
<keyword evidence="2" id="KW-0813">Transport</keyword>
<comment type="caution">
    <text evidence="7">The sequence shown here is derived from an EMBL/GenBank/DDBJ whole genome shotgun (WGS) entry which is preliminary data.</text>
</comment>
<name>A0A3M8DGT7_9BACL</name>
<dbReference type="OrthoDB" id="9769319at2"/>
<dbReference type="GO" id="GO:0019808">
    <property type="term" value="F:polyamine binding"/>
    <property type="evidence" value="ECO:0007669"/>
    <property type="project" value="InterPro"/>
</dbReference>
<evidence type="ECO:0000256" key="4">
    <source>
        <dbReference type="ARBA" id="ARBA00022764"/>
    </source>
</evidence>
<dbReference type="CDD" id="cd13590">
    <property type="entry name" value="PBP2_PotD_PotF_like"/>
    <property type="match status" value="1"/>
</dbReference>
<dbReference type="PRINTS" id="PR00909">
    <property type="entry name" value="SPERMDNBNDNG"/>
</dbReference>
<dbReference type="EMBL" id="RHHQ01000012">
    <property type="protein sequence ID" value="RNB87226.1"/>
    <property type="molecule type" value="Genomic_DNA"/>
</dbReference>
<proteinExistence type="predicted"/>
<feature type="binding site" evidence="5">
    <location>
        <position position="96"/>
    </location>
    <ligand>
        <name>spermidine</name>
        <dbReference type="ChEBI" id="CHEBI:57834"/>
    </ligand>
</feature>
<dbReference type="InterPro" id="IPR006059">
    <property type="entry name" value="SBP"/>
</dbReference>
<dbReference type="GO" id="GO:0015846">
    <property type="term" value="P:polyamine transport"/>
    <property type="evidence" value="ECO:0007669"/>
    <property type="project" value="InterPro"/>
</dbReference>
<evidence type="ECO:0000256" key="3">
    <source>
        <dbReference type="ARBA" id="ARBA00022729"/>
    </source>
</evidence>
<dbReference type="PANTHER" id="PTHR30222:SF17">
    <property type="entry name" value="SPERMIDINE_PUTRESCINE-BINDING PERIPLASMIC PROTEIN"/>
    <property type="match status" value="1"/>
</dbReference>
<reference evidence="7 8" key="1">
    <citation type="submission" date="2018-10" db="EMBL/GenBank/DDBJ databases">
        <title>Phylogenomics of Brevibacillus.</title>
        <authorList>
            <person name="Dunlap C."/>
        </authorList>
    </citation>
    <scope>NUCLEOTIDE SEQUENCE [LARGE SCALE GENOMIC DNA]</scope>
    <source>
        <strain evidence="7 8">JCM 15716</strain>
    </source>
</reference>
<gene>
    <name evidence="7" type="ORF">EDM56_16245</name>
</gene>
<dbReference type="Gene3D" id="3.40.190.10">
    <property type="entry name" value="Periplasmic binding protein-like II"/>
    <property type="match status" value="2"/>
</dbReference>
<dbReference type="PROSITE" id="PS51257">
    <property type="entry name" value="PROKAR_LIPOPROTEIN"/>
    <property type="match status" value="1"/>
</dbReference>
<keyword evidence="4" id="KW-0574">Periplasm</keyword>
<evidence type="ECO:0000313" key="8">
    <source>
        <dbReference type="Proteomes" id="UP000271031"/>
    </source>
</evidence>
<keyword evidence="8" id="KW-1185">Reference proteome</keyword>
<organism evidence="7 8">
    <name type="scientific">Brevibacillus fluminis</name>
    <dbReference type="NCBI Taxonomy" id="511487"/>
    <lineage>
        <taxon>Bacteria</taxon>
        <taxon>Bacillati</taxon>
        <taxon>Bacillota</taxon>
        <taxon>Bacilli</taxon>
        <taxon>Bacillales</taxon>
        <taxon>Paenibacillaceae</taxon>
        <taxon>Brevibacillus</taxon>
    </lineage>
</organism>
<dbReference type="Proteomes" id="UP000271031">
    <property type="component" value="Unassembled WGS sequence"/>
</dbReference>
<feature type="signal peptide" evidence="6">
    <location>
        <begin position="1"/>
        <end position="22"/>
    </location>
</feature>
<comment type="subcellular location">
    <subcellularLocation>
        <location evidence="1">Periplasm</location>
    </subcellularLocation>
</comment>
<dbReference type="PIRSF" id="PIRSF019574">
    <property type="entry name" value="Periplasmic_polyamine_BP"/>
    <property type="match status" value="1"/>
</dbReference>
<dbReference type="InterPro" id="IPR001188">
    <property type="entry name" value="Sperm_putr-bd"/>
</dbReference>
<evidence type="ECO:0000256" key="6">
    <source>
        <dbReference type="SAM" id="SignalP"/>
    </source>
</evidence>
<evidence type="ECO:0000256" key="1">
    <source>
        <dbReference type="ARBA" id="ARBA00004418"/>
    </source>
</evidence>
<dbReference type="AlphaFoldDB" id="A0A3M8DGT7"/>
<keyword evidence="3 6" id="KW-0732">Signal</keyword>
<dbReference type="RefSeq" id="WP_122918925.1">
    <property type="nucleotide sequence ID" value="NZ_RHHQ01000012.1"/>
</dbReference>
<accession>A0A3M8DGT7</accession>
<evidence type="ECO:0000256" key="5">
    <source>
        <dbReference type="PIRSR" id="PIRSR019574-1"/>
    </source>
</evidence>